<dbReference type="InterPro" id="IPR036388">
    <property type="entry name" value="WH-like_DNA-bd_sf"/>
</dbReference>
<dbReference type="AlphaFoldDB" id="A0A6B0VI56"/>
<dbReference type="CDD" id="cd00090">
    <property type="entry name" value="HTH_ARSR"/>
    <property type="match status" value="1"/>
</dbReference>
<evidence type="ECO:0000313" key="6">
    <source>
        <dbReference type="Proteomes" id="UP000434101"/>
    </source>
</evidence>
<dbReference type="GO" id="GO:0043200">
    <property type="term" value="P:response to amino acid"/>
    <property type="evidence" value="ECO:0007669"/>
    <property type="project" value="TreeGrafter"/>
</dbReference>
<evidence type="ECO:0000256" key="1">
    <source>
        <dbReference type="ARBA" id="ARBA00023015"/>
    </source>
</evidence>
<evidence type="ECO:0000256" key="2">
    <source>
        <dbReference type="ARBA" id="ARBA00023125"/>
    </source>
</evidence>
<organism evidence="5 6">
    <name type="scientific">Natronorubrum halalkaliphilum</name>
    <dbReference type="NCBI Taxonomy" id="2691917"/>
    <lineage>
        <taxon>Archaea</taxon>
        <taxon>Methanobacteriati</taxon>
        <taxon>Methanobacteriota</taxon>
        <taxon>Stenosarchaea group</taxon>
        <taxon>Halobacteria</taxon>
        <taxon>Halobacteriales</taxon>
        <taxon>Natrialbaceae</taxon>
        <taxon>Natronorubrum</taxon>
    </lineage>
</organism>
<dbReference type="Gene3D" id="1.10.10.10">
    <property type="entry name" value="Winged helix-like DNA-binding domain superfamily/Winged helix DNA-binding domain"/>
    <property type="match status" value="1"/>
</dbReference>
<dbReference type="InterPro" id="IPR036390">
    <property type="entry name" value="WH_DNA-bd_sf"/>
</dbReference>
<dbReference type="Proteomes" id="UP000434101">
    <property type="component" value="Unassembled WGS sequence"/>
</dbReference>
<evidence type="ECO:0000256" key="3">
    <source>
        <dbReference type="ARBA" id="ARBA00023163"/>
    </source>
</evidence>
<sequence length="167" mass="18995">MDLDPTDRAILYLLQEENQTHLTHDEIGDRIDVSSSTVSNRLRELKDEGVLRDYRPEIDYEAAEIPHHLLFICTTPIADRETICQRTVDVPGVVNVRELLTGSRNLHVEIVAMNTPEIEAVTEELDDLGLEIHQSEIVRGDYYQPFDQFGKVELESESESGSETESN</sequence>
<keyword evidence="1" id="KW-0805">Transcription regulation</keyword>
<dbReference type="SMART" id="SM00344">
    <property type="entry name" value="HTH_ASNC"/>
    <property type="match status" value="1"/>
</dbReference>
<comment type="caution">
    <text evidence="5">The sequence shown here is derived from an EMBL/GenBank/DDBJ whole genome shotgun (WGS) entry which is preliminary data.</text>
</comment>
<dbReference type="InterPro" id="IPR019888">
    <property type="entry name" value="Tscrpt_reg_AsnC-like"/>
</dbReference>
<keyword evidence="3" id="KW-0804">Transcription</keyword>
<evidence type="ECO:0000313" key="5">
    <source>
        <dbReference type="EMBL" id="MXV61194.1"/>
    </source>
</evidence>
<gene>
    <name evidence="5" type="ORF">GS429_03785</name>
</gene>
<reference evidence="5 6" key="1">
    <citation type="submission" date="2020-01" db="EMBL/GenBank/DDBJ databases">
        <title>Natronorubrum sp. JWXQ-INN 674 isolated from Inner Mongolia Autonomous Region of China.</title>
        <authorList>
            <person name="Xue Q."/>
        </authorList>
    </citation>
    <scope>NUCLEOTIDE SEQUENCE [LARGE SCALE GENOMIC DNA]</scope>
    <source>
        <strain evidence="5 6">JWXQ-INN-674</strain>
    </source>
</reference>
<feature type="domain" description="HTH asnC-type" evidence="4">
    <location>
        <begin position="3"/>
        <end position="66"/>
    </location>
</feature>
<dbReference type="Pfam" id="PF13412">
    <property type="entry name" value="HTH_24"/>
    <property type="match status" value="1"/>
</dbReference>
<name>A0A6B0VI56_9EURY</name>
<dbReference type="GO" id="GO:0005829">
    <property type="term" value="C:cytosol"/>
    <property type="evidence" value="ECO:0007669"/>
    <property type="project" value="TreeGrafter"/>
</dbReference>
<dbReference type="PANTHER" id="PTHR30154">
    <property type="entry name" value="LEUCINE-RESPONSIVE REGULATORY PROTEIN"/>
    <property type="match status" value="1"/>
</dbReference>
<keyword evidence="6" id="KW-1185">Reference proteome</keyword>
<dbReference type="PROSITE" id="PS50956">
    <property type="entry name" value="HTH_ASNC_2"/>
    <property type="match status" value="1"/>
</dbReference>
<keyword evidence="2" id="KW-0238">DNA-binding</keyword>
<protein>
    <submittedName>
        <fullName evidence="5">Winged helix-turn-helix transcriptional regulator</fullName>
    </submittedName>
</protein>
<evidence type="ECO:0000259" key="4">
    <source>
        <dbReference type="PROSITE" id="PS50956"/>
    </source>
</evidence>
<accession>A0A6B0VI56</accession>
<dbReference type="SUPFAM" id="SSF46785">
    <property type="entry name" value="Winged helix' DNA-binding domain"/>
    <property type="match status" value="1"/>
</dbReference>
<dbReference type="RefSeq" id="WP_160062862.1">
    <property type="nucleotide sequence ID" value="NZ_WUYX01000015.1"/>
</dbReference>
<dbReference type="PANTHER" id="PTHR30154:SF34">
    <property type="entry name" value="TRANSCRIPTIONAL REGULATOR AZLB"/>
    <property type="match status" value="1"/>
</dbReference>
<dbReference type="EMBL" id="WUYX01000015">
    <property type="protein sequence ID" value="MXV61194.1"/>
    <property type="molecule type" value="Genomic_DNA"/>
</dbReference>
<proteinExistence type="predicted"/>
<dbReference type="InterPro" id="IPR000485">
    <property type="entry name" value="AsnC-type_HTH_dom"/>
</dbReference>
<dbReference type="GO" id="GO:0043565">
    <property type="term" value="F:sequence-specific DNA binding"/>
    <property type="evidence" value="ECO:0007669"/>
    <property type="project" value="InterPro"/>
</dbReference>
<dbReference type="InterPro" id="IPR011991">
    <property type="entry name" value="ArsR-like_HTH"/>
</dbReference>
<dbReference type="OrthoDB" id="57033at2157"/>